<keyword evidence="2" id="KW-1185">Reference proteome</keyword>
<dbReference type="AlphaFoldDB" id="A0A0K1PJ28"/>
<dbReference type="GO" id="GO:0032259">
    <property type="term" value="P:methylation"/>
    <property type="evidence" value="ECO:0007669"/>
    <property type="project" value="UniProtKB-KW"/>
</dbReference>
<dbReference type="STRING" id="1391654.AKJ09_00065"/>
<reference evidence="1 2" key="1">
    <citation type="submission" date="2015-08" db="EMBL/GenBank/DDBJ databases">
        <authorList>
            <person name="Babu N.S."/>
            <person name="Beckwith C.J."/>
            <person name="Beseler K.G."/>
            <person name="Brison A."/>
            <person name="Carone J.V."/>
            <person name="Caskin T.P."/>
            <person name="Diamond M."/>
            <person name="Durham M.E."/>
            <person name="Foxe J.M."/>
            <person name="Go M."/>
            <person name="Henderson B.A."/>
            <person name="Jones I.B."/>
            <person name="McGettigan J.A."/>
            <person name="Micheletti S.J."/>
            <person name="Nasrallah M.E."/>
            <person name="Ortiz D."/>
            <person name="Piller C.R."/>
            <person name="Privatt S.R."/>
            <person name="Schneider S.L."/>
            <person name="Sharp S."/>
            <person name="Smith T.C."/>
            <person name="Stanton J.D."/>
            <person name="Ullery H.E."/>
            <person name="Wilson R.J."/>
            <person name="Serrano M.G."/>
            <person name="Buck G."/>
            <person name="Lee V."/>
            <person name="Wang Y."/>
            <person name="Carvalho R."/>
            <person name="Voegtly L."/>
            <person name="Shi R."/>
            <person name="Duckworth R."/>
            <person name="Johnson A."/>
            <person name="Loviza R."/>
            <person name="Walstead R."/>
            <person name="Shah Z."/>
            <person name="Kiflezghi M."/>
            <person name="Wade K."/>
            <person name="Ball S.L."/>
            <person name="Bradley K.W."/>
            <person name="Asai D.J."/>
            <person name="Bowman C.A."/>
            <person name="Russell D.A."/>
            <person name="Pope W.H."/>
            <person name="Jacobs-Sera D."/>
            <person name="Hendrix R.W."/>
            <person name="Hatfull G.F."/>
        </authorList>
    </citation>
    <scope>NUCLEOTIDE SEQUENCE [LARGE SCALE GENOMIC DNA]</scope>
    <source>
        <strain evidence="1 2">DSM 27648</strain>
    </source>
</reference>
<dbReference type="GO" id="GO:0008168">
    <property type="term" value="F:methyltransferase activity"/>
    <property type="evidence" value="ECO:0007669"/>
    <property type="project" value="UniProtKB-KW"/>
</dbReference>
<proteinExistence type="predicted"/>
<protein>
    <submittedName>
        <fullName evidence="1">Modification methylase Bsp6I</fullName>
    </submittedName>
</protein>
<dbReference type="OrthoDB" id="5288620at2"/>
<dbReference type="Proteomes" id="UP000064967">
    <property type="component" value="Chromosome"/>
</dbReference>
<name>A0A0K1PJ28_9BACT</name>
<dbReference type="KEGG" id="llu:AKJ09_00065"/>
<gene>
    <name evidence="1" type="ORF">AKJ09_00065</name>
</gene>
<dbReference type="RefSeq" id="WP_146644987.1">
    <property type="nucleotide sequence ID" value="NZ_CP012333.1"/>
</dbReference>
<accession>A0A0K1PJ28</accession>
<keyword evidence="1" id="KW-0808">Transferase</keyword>
<sequence length="190" mass="20971">MDPQKAQHSSESNEHYTPVDLIEAARAVMGGIDLDPATTGAINAAHVKAPRYFTKETNGLDKPWHGRVLLNPPGGAIREGRRVRSVAAMWWDKLVDEWIAGRVEQAVFFGFSVECLATTQDAQFPVVSVPFCIPRKRIQYLQQQDDGTFVPGTAPPHATVIGYLPPDNKEGEARLTAFGQVFSRFGIVRL</sequence>
<keyword evidence="1" id="KW-0489">Methyltransferase</keyword>
<dbReference type="EMBL" id="CP012333">
    <property type="protein sequence ID" value="AKU93401.1"/>
    <property type="molecule type" value="Genomic_DNA"/>
</dbReference>
<evidence type="ECO:0000313" key="1">
    <source>
        <dbReference type="EMBL" id="AKU93401.1"/>
    </source>
</evidence>
<evidence type="ECO:0000313" key="2">
    <source>
        <dbReference type="Proteomes" id="UP000064967"/>
    </source>
</evidence>
<organism evidence="1 2">
    <name type="scientific">Labilithrix luteola</name>
    <dbReference type="NCBI Taxonomy" id="1391654"/>
    <lineage>
        <taxon>Bacteria</taxon>
        <taxon>Pseudomonadati</taxon>
        <taxon>Myxococcota</taxon>
        <taxon>Polyangia</taxon>
        <taxon>Polyangiales</taxon>
        <taxon>Labilitrichaceae</taxon>
        <taxon>Labilithrix</taxon>
    </lineage>
</organism>